<organism evidence="1 2">
    <name type="scientific">Haloarcula marismortui ATCC 33799</name>
    <dbReference type="NCBI Taxonomy" id="662475"/>
    <lineage>
        <taxon>Archaea</taxon>
        <taxon>Methanobacteriati</taxon>
        <taxon>Methanobacteriota</taxon>
        <taxon>Stenosarchaea group</taxon>
        <taxon>Halobacteria</taxon>
        <taxon>Halobacteriales</taxon>
        <taxon>Haloarculaceae</taxon>
        <taxon>Haloarcula</taxon>
    </lineage>
</organism>
<protein>
    <submittedName>
        <fullName evidence="1">Uncharacterized protein</fullName>
    </submittedName>
</protein>
<evidence type="ECO:0000313" key="2">
    <source>
        <dbReference type="Proteomes" id="UP000011687"/>
    </source>
</evidence>
<dbReference type="Proteomes" id="UP000011687">
    <property type="component" value="Unassembled WGS sequence"/>
</dbReference>
<dbReference type="EMBL" id="AOLS01000016">
    <property type="protein sequence ID" value="EMA24874.1"/>
    <property type="molecule type" value="Genomic_DNA"/>
</dbReference>
<name>M0KXA7_9EURY</name>
<dbReference type="RefSeq" id="WP_007188064.1">
    <property type="nucleotide sequence ID" value="NZ_AOLS01000016.1"/>
</dbReference>
<accession>M0KXA7</accession>
<evidence type="ECO:0000313" key="1">
    <source>
        <dbReference type="EMBL" id="EMA24874.1"/>
    </source>
</evidence>
<gene>
    <name evidence="1" type="ORF">C435_03238</name>
</gene>
<comment type="caution">
    <text evidence="1">The sequence shown here is derived from an EMBL/GenBank/DDBJ whole genome shotgun (WGS) entry which is preliminary data.</text>
</comment>
<sequence>MKSCPHCQEDIYEFQSAEYNHEPFGDKIIVWVSGECPNCDHPVKVHGAGDVDCGDIPSQDEIIGEAASKALEAMQRPVDMSVEDASRLALDQIEDEYPWFEPETSGSEPAIDLVVNCIDEQTPDEWSGNVRYSESSGYYLENVSACPHCGSSSIFNLVVEETVQMVKPASDEHQFVADDVGQPQIASVSCGKCFNELSDSSSA</sequence>
<reference evidence="1 2" key="1">
    <citation type="journal article" date="2014" name="PLoS Genet.">
        <title>Phylogenetically driven sequencing of extremely halophilic archaea reveals strategies for static and dynamic osmo-response.</title>
        <authorList>
            <person name="Becker E.A."/>
            <person name="Seitzer P.M."/>
            <person name="Tritt A."/>
            <person name="Larsen D."/>
            <person name="Krusor M."/>
            <person name="Yao A.I."/>
            <person name="Wu D."/>
            <person name="Madern D."/>
            <person name="Eisen J.A."/>
            <person name="Darling A.E."/>
            <person name="Facciotti M.T."/>
        </authorList>
    </citation>
    <scope>NUCLEOTIDE SEQUENCE [LARGE SCALE GENOMIC DNA]</scope>
    <source>
        <strain evidence="1 2">ATCC 33799</strain>
    </source>
</reference>
<proteinExistence type="predicted"/>
<dbReference type="AlphaFoldDB" id="M0KXA7"/>
<keyword evidence="2" id="KW-1185">Reference proteome</keyword>